<proteinExistence type="predicted"/>
<name>A0A1V3G9I9_9BACL</name>
<dbReference type="AlphaFoldDB" id="A0A1V3G9I9"/>
<protein>
    <recommendedName>
        <fullName evidence="3">DUF2642 domain-containing protein</fullName>
    </recommendedName>
</protein>
<dbReference type="OrthoDB" id="2716151at2"/>
<sequence length="217" mass="24626">MNHFSSMLNKQIKLKITGHSFKGILTDFGNDILVLFDGQKFFYIPLLHVQKAVLIEEDNEDTKQPAILPFSPEDDSPISYRSTLINAKGLNTQIHVIGKKTLHGTIIHVLSDYLVLYSPVYKLIYIPLAHLKWLTLYEQNTSPYSVQFELPDTSSLSRSFEEQLKKFEGKIAVFDMGEDPDKIGLLKNGKGNLIELINANGEAVYFKLNHVKSVYLP</sequence>
<dbReference type="Proteomes" id="UP000188597">
    <property type="component" value="Unassembled WGS sequence"/>
</dbReference>
<comment type="caution">
    <text evidence="1">The sequence shown here is derived from an EMBL/GenBank/DDBJ whole genome shotgun (WGS) entry which is preliminary data.</text>
</comment>
<reference evidence="1 2" key="1">
    <citation type="submission" date="2016-11" db="EMBL/GenBank/DDBJ databases">
        <authorList>
            <person name="Jaros S."/>
            <person name="Januszkiewicz K."/>
            <person name="Wedrychowicz H."/>
        </authorList>
    </citation>
    <scope>NUCLEOTIDE SEQUENCE [LARGE SCALE GENOMIC DNA]</scope>
    <source>
        <strain evidence="1 2">Con a/3</strain>
    </source>
</reference>
<organism evidence="1 2">
    <name type="scientific">Fictibacillus arsenicus</name>
    <dbReference type="NCBI Taxonomy" id="255247"/>
    <lineage>
        <taxon>Bacteria</taxon>
        <taxon>Bacillati</taxon>
        <taxon>Bacillota</taxon>
        <taxon>Bacilli</taxon>
        <taxon>Bacillales</taxon>
        <taxon>Fictibacillaceae</taxon>
        <taxon>Fictibacillus</taxon>
    </lineage>
</organism>
<gene>
    <name evidence="1" type="ORF">UN64_13600</name>
</gene>
<evidence type="ECO:0000313" key="2">
    <source>
        <dbReference type="Proteomes" id="UP000188597"/>
    </source>
</evidence>
<dbReference type="RefSeq" id="WP_077363558.1">
    <property type="nucleotide sequence ID" value="NZ_MQMF01000002.1"/>
</dbReference>
<evidence type="ECO:0008006" key="3">
    <source>
        <dbReference type="Google" id="ProtNLM"/>
    </source>
</evidence>
<dbReference type="EMBL" id="MQMF01000002">
    <property type="protein sequence ID" value="OOE13063.1"/>
    <property type="molecule type" value="Genomic_DNA"/>
</dbReference>
<evidence type="ECO:0000313" key="1">
    <source>
        <dbReference type="EMBL" id="OOE13063.1"/>
    </source>
</evidence>
<accession>A0A1V3G9I9</accession>